<keyword evidence="4" id="KW-1185">Reference proteome</keyword>
<gene>
    <name evidence="3" type="ORF">V6N12_062229</name>
</gene>
<protein>
    <submittedName>
        <fullName evidence="3">Uncharacterized protein</fullName>
    </submittedName>
</protein>
<proteinExistence type="inferred from homology"/>
<dbReference type="PANTHER" id="PTHR43653">
    <property type="entry name" value="CYTOCHROME C ASSEMBLY PROTEIN-RELATED"/>
    <property type="match status" value="1"/>
</dbReference>
<evidence type="ECO:0000256" key="1">
    <source>
        <dbReference type="ARBA" id="ARBA00009186"/>
    </source>
</evidence>
<reference evidence="3 4" key="1">
    <citation type="journal article" date="2024" name="G3 (Bethesda)">
        <title>Genome assembly of Hibiscus sabdariffa L. provides insights into metabolisms of medicinal natural products.</title>
        <authorList>
            <person name="Kim T."/>
        </authorList>
    </citation>
    <scope>NUCLEOTIDE SEQUENCE [LARGE SCALE GENOMIC DNA]</scope>
    <source>
        <strain evidence="3">TK-2024</strain>
        <tissue evidence="3">Old leaves</tissue>
    </source>
</reference>
<accession>A0ABR2F8D8</accession>
<dbReference type="EMBL" id="JBBPBM010000007">
    <property type="protein sequence ID" value="KAK8574539.1"/>
    <property type="molecule type" value="Genomic_DNA"/>
</dbReference>
<keyword evidence="2" id="KW-0201">Cytochrome c-type biogenesis</keyword>
<dbReference type="InterPro" id="IPR003567">
    <property type="entry name" value="Cyt_c_biogenesis"/>
</dbReference>
<comment type="caution">
    <text evidence="3">The sequence shown here is derived from an EMBL/GenBank/DDBJ whole genome shotgun (WGS) entry which is preliminary data.</text>
</comment>
<evidence type="ECO:0000313" key="3">
    <source>
        <dbReference type="EMBL" id="KAK8574539.1"/>
    </source>
</evidence>
<dbReference type="PANTHER" id="PTHR43653:SF1">
    <property type="entry name" value="CYTOCHROME C-TYPE BIOGENESIS PROTEIN CCMF"/>
    <property type="match status" value="1"/>
</dbReference>
<evidence type="ECO:0000313" key="4">
    <source>
        <dbReference type="Proteomes" id="UP001472677"/>
    </source>
</evidence>
<sequence length="71" mass="7848">MGFGLCRSKMMNGIVALHSSPMRKDAAEKNGTLLCSAGCVGSRITRMLRSEIRSEIFDLPVPSRHGKERQK</sequence>
<evidence type="ECO:0000256" key="2">
    <source>
        <dbReference type="ARBA" id="ARBA00022748"/>
    </source>
</evidence>
<comment type="similarity">
    <text evidence="1">Belongs to the CcmF/CycK/Ccl1/NrfE/CcsA family.</text>
</comment>
<name>A0ABR2F8D8_9ROSI</name>
<dbReference type="Proteomes" id="UP001472677">
    <property type="component" value="Unassembled WGS sequence"/>
</dbReference>
<organism evidence="3 4">
    <name type="scientific">Hibiscus sabdariffa</name>
    <name type="common">roselle</name>
    <dbReference type="NCBI Taxonomy" id="183260"/>
    <lineage>
        <taxon>Eukaryota</taxon>
        <taxon>Viridiplantae</taxon>
        <taxon>Streptophyta</taxon>
        <taxon>Embryophyta</taxon>
        <taxon>Tracheophyta</taxon>
        <taxon>Spermatophyta</taxon>
        <taxon>Magnoliopsida</taxon>
        <taxon>eudicotyledons</taxon>
        <taxon>Gunneridae</taxon>
        <taxon>Pentapetalae</taxon>
        <taxon>rosids</taxon>
        <taxon>malvids</taxon>
        <taxon>Malvales</taxon>
        <taxon>Malvaceae</taxon>
        <taxon>Malvoideae</taxon>
        <taxon>Hibiscus</taxon>
    </lineage>
</organism>